<organism evidence="2 3">
    <name type="scientific">Solanum pinnatisectum</name>
    <name type="common">tansyleaf nightshade</name>
    <dbReference type="NCBI Taxonomy" id="50273"/>
    <lineage>
        <taxon>Eukaryota</taxon>
        <taxon>Viridiplantae</taxon>
        <taxon>Streptophyta</taxon>
        <taxon>Embryophyta</taxon>
        <taxon>Tracheophyta</taxon>
        <taxon>Spermatophyta</taxon>
        <taxon>Magnoliopsida</taxon>
        <taxon>eudicotyledons</taxon>
        <taxon>Gunneridae</taxon>
        <taxon>Pentapetalae</taxon>
        <taxon>asterids</taxon>
        <taxon>lamiids</taxon>
        <taxon>Solanales</taxon>
        <taxon>Solanaceae</taxon>
        <taxon>Solanoideae</taxon>
        <taxon>Solaneae</taxon>
        <taxon>Solanum</taxon>
    </lineage>
</organism>
<gene>
    <name evidence="2" type="ORF">R3W88_024641</name>
</gene>
<name>A0AAV9M1N2_9SOLN</name>
<proteinExistence type="predicted"/>
<reference evidence="2 3" key="1">
    <citation type="submission" date="2023-10" db="EMBL/GenBank/DDBJ databases">
        <title>Genome-Wide Identification Analysis in wild type Solanum Pinnatisectum Reveals Some Genes Defensing Phytophthora Infestans.</title>
        <authorList>
            <person name="Sun C."/>
        </authorList>
    </citation>
    <scope>NUCLEOTIDE SEQUENCE [LARGE SCALE GENOMIC DNA]</scope>
    <source>
        <strain evidence="2">LQN</strain>
        <tissue evidence="2">Leaf</tissue>
    </source>
</reference>
<keyword evidence="1" id="KW-0175">Coiled coil</keyword>
<protein>
    <recommendedName>
        <fullName evidence="4">Retrotransposon gag domain-containing protein</fullName>
    </recommendedName>
</protein>
<evidence type="ECO:0000256" key="1">
    <source>
        <dbReference type="SAM" id="Coils"/>
    </source>
</evidence>
<accession>A0AAV9M1N2</accession>
<comment type="caution">
    <text evidence="2">The sequence shown here is derived from an EMBL/GenBank/DDBJ whole genome shotgun (WGS) entry which is preliminary data.</text>
</comment>
<evidence type="ECO:0000313" key="2">
    <source>
        <dbReference type="EMBL" id="KAK4731653.1"/>
    </source>
</evidence>
<evidence type="ECO:0008006" key="4">
    <source>
        <dbReference type="Google" id="ProtNLM"/>
    </source>
</evidence>
<dbReference type="AlphaFoldDB" id="A0AAV9M1N2"/>
<dbReference type="EMBL" id="JAWPEI010000003">
    <property type="protein sequence ID" value="KAK4731653.1"/>
    <property type="molecule type" value="Genomic_DNA"/>
</dbReference>
<feature type="coiled-coil region" evidence="1">
    <location>
        <begin position="19"/>
        <end position="53"/>
    </location>
</feature>
<dbReference type="Proteomes" id="UP001311915">
    <property type="component" value="Unassembled WGS sequence"/>
</dbReference>
<sequence length="316" mass="36558">MTDRIVIYLVEDEFNYEEAESYQDKISKLEEKVAKKEQEIDGIKEMIADLKNSSNEDLLGYNHKDSFIADLEGYSPICATAYPKFDCNARHFSNMHPLPQNEMKKKGGRHFNTETNQNSFTNELASQLGTNLVEIESENETPYNLVDIPMYDWIASIGQDNEFNMRLFVRTLTGPTLMWYANQDTWKWFSWVDMVKDFIKQYGPPNSAYKGFGLLKMKSIESPKGMKGCQSLKKIEESTLGHYCTNEAQSRDKEKIIVTEAPNVPLLVPEARKTIKTQGYPLDVTWHTRLREASYKPCSIHSQDNIKLIRFKIFQT</sequence>
<keyword evidence="3" id="KW-1185">Reference proteome</keyword>
<evidence type="ECO:0000313" key="3">
    <source>
        <dbReference type="Proteomes" id="UP001311915"/>
    </source>
</evidence>